<gene>
    <name evidence="3" type="ORF">ERS852551_00078</name>
</gene>
<protein>
    <recommendedName>
        <fullName evidence="2">eCIS core domain-containing protein</fullName>
    </recommendedName>
</protein>
<dbReference type="AlphaFoldDB" id="A0A174LC23"/>
<dbReference type="InterPro" id="IPR025295">
    <property type="entry name" value="eCIS_core_dom"/>
</dbReference>
<evidence type="ECO:0000313" key="4">
    <source>
        <dbReference type="Proteomes" id="UP000095765"/>
    </source>
</evidence>
<sequence length="467" mass="49884">MQSYVQRAKKQAASPDIIQAVRSSGRPRAIPEPIREKMGASLGMDFSSVKIYESPLVGEQGAQAAAMGNEIAFAPGKFNMGSFSGQALLGHELAHIGQQARGEVSGGGLVRNSSFEHQADVQGMMAARGETAVSPASSAQIAPMSAAPIQARESKSERKARSRQVSAWKAGMQQQYEQEGALWAARSAADPTDSTASFRANSFGSAAKKTTGEMADTLAKVDPISLGIKTRTDAFKAAHPGYTIGGTTNRDMVRFLTSHAQRDQAVATRDETMGVSDQQMEAALQAENATSQALADLNRAKRAGNAEEEARLSQHAATSGMPLVGMVGQSVADLQAEMAQLEGAHNKPILSTDDAAMRYAQTSELYKKAQITRDIASLLNKTGTAQALPEEQARQFEAQYHYAQDICEYVKALLGYANSGQRSKEGDRSQKAIFEENESNLGGKGNANFANFMAGRTQARRRRAAGN</sequence>
<dbReference type="OrthoDB" id="292792at2"/>
<accession>A0A174LC23</accession>
<feature type="region of interest" description="Disordered" evidence="1">
    <location>
        <begin position="136"/>
        <end position="162"/>
    </location>
</feature>
<evidence type="ECO:0000256" key="1">
    <source>
        <dbReference type="SAM" id="MobiDB-lite"/>
    </source>
</evidence>
<reference evidence="3 4" key="1">
    <citation type="submission" date="2015-09" db="EMBL/GenBank/DDBJ databases">
        <authorList>
            <consortium name="Pathogen Informatics"/>
        </authorList>
    </citation>
    <scope>NUCLEOTIDE SEQUENCE [LARGE SCALE GENOMIC DNA]</scope>
    <source>
        <strain evidence="3 4">2789STDY5834939</strain>
    </source>
</reference>
<name>A0A174LC23_9FIRM</name>
<dbReference type="RefSeq" id="WP_055243660.1">
    <property type="nucleotide sequence ID" value="NZ_CABIWA010000002.1"/>
</dbReference>
<dbReference type="Pfam" id="PF13699">
    <property type="entry name" value="eCIS_core"/>
    <property type="match status" value="1"/>
</dbReference>
<organism evidence="3 4">
    <name type="scientific">Anaerotruncus colihominis</name>
    <dbReference type="NCBI Taxonomy" id="169435"/>
    <lineage>
        <taxon>Bacteria</taxon>
        <taxon>Bacillati</taxon>
        <taxon>Bacillota</taxon>
        <taxon>Clostridia</taxon>
        <taxon>Eubacteriales</taxon>
        <taxon>Oscillospiraceae</taxon>
        <taxon>Anaerotruncus</taxon>
    </lineage>
</organism>
<evidence type="ECO:0000313" key="3">
    <source>
        <dbReference type="EMBL" id="CUP20441.1"/>
    </source>
</evidence>
<feature type="domain" description="eCIS core" evidence="2">
    <location>
        <begin position="30"/>
        <end position="102"/>
    </location>
</feature>
<feature type="compositionally biased region" description="Basic residues" evidence="1">
    <location>
        <begin position="458"/>
        <end position="467"/>
    </location>
</feature>
<dbReference type="EMBL" id="CZBE01000001">
    <property type="protein sequence ID" value="CUP20441.1"/>
    <property type="molecule type" value="Genomic_DNA"/>
</dbReference>
<evidence type="ECO:0000259" key="2">
    <source>
        <dbReference type="Pfam" id="PF13699"/>
    </source>
</evidence>
<feature type="region of interest" description="Disordered" evidence="1">
    <location>
        <begin position="435"/>
        <end position="467"/>
    </location>
</feature>
<proteinExistence type="predicted"/>
<dbReference type="Proteomes" id="UP000095765">
    <property type="component" value="Unassembled WGS sequence"/>
</dbReference>